<evidence type="ECO:0000313" key="1">
    <source>
        <dbReference type="EMBL" id="KAI5648865.1"/>
    </source>
</evidence>
<protein>
    <submittedName>
        <fullName evidence="1">Uncharacterized protein</fullName>
    </submittedName>
</protein>
<sequence length="423" mass="47711">MGKGLGAQNLAADVTQLIDQLERHCFAPDGSLISKSTYYDLQLAREDMCKERQRYLEVLAIYIESIAMVEEHQQAVSGSNFGGVRDGGLKNPPQVYEVLEHRMAVAEAAQKLRLPLISKDGDIHEEEIEKWSILSRSSLDSNCTSVTISSSSNSTNYANVSAIGAGAAGNNALSGGAADVSEPEVGGVPNRYLGISPAYLWQTQLQQFPLSMDMAEYVMSLAHEIGSRLDTKCDRLTDAVITGDIDSPTSSRNSTVRLPERVKLIIEEIEREEAAWREDLYSSDRKFAEYYNVLEQILGVLIKLVKEIKLQHQHKYDELHKTWLCKRCETMSAKLRVLEHVLLLDTYSKETIPALHKIRKYLVESTEEASLAYNKAVTRLREYQGVDPHFDSIARQYHDIVKKLENMHWTIHQVEMDLKRLPA</sequence>
<comment type="caution">
    <text evidence="1">The sequence shown here is derived from an EMBL/GenBank/DDBJ whole genome shotgun (WGS) entry which is preliminary data.</text>
</comment>
<keyword evidence="2" id="KW-1185">Reference proteome</keyword>
<evidence type="ECO:0000313" key="2">
    <source>
        <dbReference type="Proteomes" id="UP001060085"/>
    </source>
</evidence>
<accession>A0ACB9ZR12</accession>
<proteinExistence type="predicted"/>
<reference evidence="2" key="1">
    <citation type="journal article" date="2023" name="Nat. Plants">
        <title>Single-cell RNA sequencing provides a high-resolution roadmap for understanding the multicellular compartmentation of specialized metabolism.</title>
        <authorList>
            <person name="Sun S."/>
            <person name="Shen X."/>
            <person name="Li Y."/>
            <person name="Li Y."/>
            <person name="Wang S."/>
            <person name="Li R."/>
            <person name="Zhang H."/>
            <person name="Shen G."/>
            <person name="Guo B."/>
            <person name="Wei J."/>
            <person name="Xu J."/>
            <person name="St-Pierre B."/>
            <person name="Chen S."/>
            <person name="Sun C."/>
        </authorList>
    </citation>
    <scope>NUCLEOTIDE SEQUENCE [LARGE SCALE GENOMIC DNA]</scope>
</reference>
<dbReference type="Proteomes" id="UP001060085">
    <property type="component" value="Linkage Group LG08"/>
</dbReference>
<organism evidence="1 2">
    <name type="scientific">Catharanthus roseus</name>
    <name type="common">Madagascar periwinkle</name>
    <name type="synonym">Vinca rosea</name>
    <dbReference type="NCBI Taxonomy" id="4058"/>
    <lineage>
        <taxon>Eukaryota</taxon>
        <taxon>Viridiplantae</taxon>
        <taxon>Streptophyta</taxon>
        <taxon>Embryophyta</taxon>
        <taxon>Tracheophyta</taxon>
        <taxon>Spermatophyta</taxon>
        <taxon>Magnoliopsida</taxon>
        <taxon>eudicotyledons</taxon>
        <taxon>Gunneridae</taxon>
        <taxon>Pentapetalae</taxon>
        <taxon>asterids</taxon>
        <taxon>lamiids</taxon>
        <taxon>Gentianales</taxon>
        <taxon>Apocynaceae</taxon>
        <taxon>Rauvolfioideae</taxon>
        <taxon>Vinceae</taxon>
        <taxon>Catharanthinae</taxon>
        <taxon>Catharanthus</taxon>
    </lineage>
</organism>
<dbReference type="EMBL" id="CM044708">
    <property type="protein sequence ID" value="KAI5648865.1"/>
    <property type="molecule type" value="Genomic_DNA"/>
</dbReference>
<name>A0ACB9ZR12_CATRO</name>
<gene>
    <name evidence="1" type="ORF">M9H77_34870</name>
</gene>